<proteinExistence type="predicted"/>
<keyword evidence="2" id="KW-1185">Reference proteome</keyword>
<dbReference type="Proteomes" id="UP000253868">
    <property type="component" value="Chromosome"/>
</dbReference>
<gene>
    <name evidence="1" type="ORF">DVK44_19295</name>
</gene>
<dbReference type="AlphaFoldDB" id="A0A345HRW9"/>
<evidence type="ECO:0000313" key="2">
    <source>
        <dbReference type="Proteomes" id="UP000253868"/>
    </source>
</evidence>
<reference evidence="2" key="1">
    <citation type="submission" date="2018-07" db="EMBL/GenBank/DDBJ databases">
        <authorList>
            <person name="Zhao J."/>
        </authorList>
    </citation>
    <scope>NUCLEOTIDE SEQUENCE [LARGE SCALE GENOMIC DNA]</scope>
    <source>
        <strain evidence="2">GSSD-12</strain>
    </source>
</reference>
<organism evidence="1 2">
    <name type="scientific">Streptomyces paludis</name>
    <dbReference type="NCBI Taxonomy" id="2282738"/>
    <lineage>
        <taxon>Bacteria</taxon>
        <taxon>Bacillati</taxon>
        <taxon>Actinomycetota</taxon>
        <taxon>Actinomycetes</taxon>
        <taxon>Kitasatosporales</taxon>
        <taxon>Streptomycetaceae</taxon>
        <taxon>Streptomyces</taxon>
    </lineage>
</organism>
<protein>
    <submittedName>
        <fullName evidence="1">Amidase</fullName>
    </submittedName>
</protein>
<sequence>MATQDARGCEVAADEAAEEVNSYRFNLLHCLAEGLPDLHDPRYDVLKSAPPGGCSAGRYGDYFCLRCERPGVNLLDAVAPVCAEVRGASGVLMTDLGVEGLWEWTADGPDGHGATIVAQLLLMAAERGSLIGYGVEDLVRFLRTAAG</sequence>
<name>A0A345HRW9_9ACTN</name>
<dbReference type="EMBL" id="CP031194">
    <property type="protein sequence ID" value="AXG79443.1"/>
    <property type="molecule type" value="Genomic_DNA"/>
</dbReference>
<dbReference type="KEGG" id="spad:DVK44_19295"/>
<accession>A0A345HRW9</accession>
<evidence type="ECO:0000313" key="1">
    <source>
        <dbReference type="EMBL" id="AXG79443.1"/>
    </source>
</evidence>
<dbReference type="OrthoDB" id="4263950at2"/>